<evidence type="ECO:0000313" key="1">
    <source>
        <dbReference type="EMBL" id="MXN63587.1"/>
    </source>
</evidence>
<dbReference type="AlphaFoldDB" id="A0A7X3S603"/>
<gene>
    <name evidence="1" type="ORF">GR183_01615</name>
</gene>
<comment type="caution">
    <text evidence="1">The sequence shown here is derived from an EMBL/GenBank/DDBJ whole genome shotgun (WGS) entry which is preliminary data.</text>
</comment>
<protein>
    <submittedName>
        <fullName evidence="1">Uncharacterized protein</fullName>
    </submittedName>
</protein>
<name>A0A7X3S603_9HYPH</name>
<evidence type="ECO:0000313" key="2">
    <source>
        <dbReference type="Proteomes" id="UP000433101"/>
    </source>
</evidence>
<dbReference type="RefSeq" id="WP_160773831.1">
    <property type="nucleotide sequence ID" value="NZ_WUMV01000001.1"/>
</dbReference>
<dbReference type="EMBL" id="WUMV01000001">
    <property type="protein sequence ID" value="MXN63587.1"/>
    <property type="molecule type" value="Genomic_DNA"/>
</dbReference>
<keyword evidence="2" id="KW-1185">Reference proteome</keyword>
<dbReference type="Proteomes" id="UP000433101">
    <property type="component" value="Unassembled WGS sequence"/>
</dbReference>
<accession>A0A7X3S603</accession>
<organism evidence="1 2">
    <name type="scientific">Stappia sediminis</name>
    <dbReference type="NCBI Taxonomy" id="2692190"/>
    <lineage>
        <taxon>Bacteria</taxon>
        <taxon>Pseudomonadati</taxon>
        <taxon>Pseudomonadota</taxon>
        <taxon>Alphaproteobacteria</taxon>
        <taxon>Hyphomicrobiales</taxon>
        <taxon>Stappiaceae</taxon>
        <taxon>Stappia</taxon>
    </lineage>
</organism>
<sequence length="94" mass="9954">MRVTAAELKRIATVPPGAEIEGLFVHGGDLLNDFARASFGVISSADFNAAEIAPPKNVHSEIDETARRCRCVSIDICTTFALTGKPQLSLSPGL</sequence>
<reference evidence="1 2" key="1">
    <citation type="submission" date="2019-12" db="EMBL/GenBank/DDBJ databases">
        <authorList>
            <person name="Li M."/>
        </authorList>
    </citation>
    <scope>NUCLEOTIDE SEQUENCE [LARGE SCALE GENOMIC DNA]</scope>
    <source>
        <strain evidence="1 2">GBMRC 2046</strain>
    </source>
</reference>
<proteinExistence type="predicted"/>